<keyword evidence="2" id="KW-1185">Reference proteome</keyword>
<accession>A0AAU9KGE6</accession>
<reference evidence="1" key="1">
    <citation type="submission" date="2021-09" db="EMBL/GenBank/DDBJ databases">
        <authorList>
            <consortium name="AG Swart"/>
            <person name="Singh M."/>
            <person name="Singh A."/>
            <person name="Seah K."/>
            <person name="Emmerich C."/>
        </authorList>
    </citation>
    <scope>NUCLEOTIDE SEQUENCE</scope>
    <source>
        <strain evidence="1">ATCC30299</strain>
    </source>
</reference>
<dbReference type="EMBL" id="CAJZBQ010000064">
    <property type="protein sequence ID" value="CAG9336361.1"/>
    <property type="molecule type" value="Genomic_DNA"/>
</dbReference>
<dbReference type="Proteomes" id="UP001162131">
    <property type="component" value="Unassembled WGS sequence"/>
</dbReference>
<proteinExistence type="predicted"/>
<comment type="caution">
    <text evidence="1">The sequence shown here is derived from an EMBL/GenBank/DDBJ whole genome shotgun (WGS) entry which is preliminary data.</text>
</comment>
<organism evidence="1 2">
    <name type="scientific">Blepharisma stoltei</name>
    <dbReference type="NCBI Taxonomy" id="1481888"/>
    <lineage>
        <taxon>Eukaryota</taxon>
        <taxon>Sar</taxon>
        <taxon>Alveolata</taxon>
        <taxon>Ciliophora</taxon>
        <taxon>Postciliodesmatophora</taxon>
        <taxon>Heterotrichea</taxon>
        <taxon>Heterotrichida</taxon>
        <taxon>Blepharismidae</taxon>
        <taxon>Blepharisma</taxon>
    </lineage>
</organism>
<evidence type="ECO:0000313" key="1">
    <source>
        <dbReference type="EMBL" id="CAG9336361.1"/>
    </source>
</evidence>
<protein>
    <submittedName>
        <fullName evidence="1">Uncharacterized protein</fullName>
    </submittedName>
</protein>
<sequence>MLIWLSVCCWTEDGQIQKMLIRMLMKKLDYGEENCNKSRDYEFEDAEDEIESLVNTRSDLDDKLVEKDEGQDEDMSAREKVIIEKYGDLNFGGKSENYDELLRIETEVRATTRLIIRH</sequence>
<dbReference type="AlphaFoldDB" id="A0AAU9KGE6"/>
<gene>
    <name evidence="1" type="ORF">BSTOLATCC_MIC66238</name>
</gene>
<evidence type="ECO:0000313" key="2">
    <source>
        <dbReference type="Proteomes" id="UP001162131"/>
    </source>
</evidence>
<name>A0AAU9KGE6_9CILI</name>